<dbReference type="InterPro" id="IPR011008">
    <property type="entry name" value="Dimeric_a/b-barrel"/>
</dbReference>
<gene>
    <name evidence="3" type="ORF">OM076_21505</name>
</gene>
<evidence type="ECO:0000259" key="2">
    <source>
        <dbReference type="PROSITE" id="PS51725"/>
    </source>
</evidence>
<dbReference type="Proteomes" id="UP001149140">
    <property type="component" value="Unassembled WGS sequence"/>
</dbReference>
<feature type="region of interest" description="Disordered" evidence="1">
    <location>
        <begin position="95"/>
        <end position="114"/>
    </location>
</feature>
<dbReference type="InterPro" id="IPR007138">
    <property type="entry name" value="ABM_dom"/>
</dbReference>
<feature type="domain" description="ABM" evidence="2">
    <location>
        <begin position="4"/>
        <end position="92"/>
    </location>
</feature>
<dbReference type="RefSeq" id="WP_270042105.1">
    <property type="nucleotide sequence ID" value="NZ_JAPDOD010000021.1"/>
</dbReference>
<feature type="compositionally biased region" description="Low complexity" evidence="1">
    <location>
        <begin position="97"/>
        <end position="114"/>
    </location>
</feature>
<keyword evidence="3" id="KW-0503">Monooxygenase</keyword>
<keyword evidence="3" id="KW-0560">Oxidoreductase</keyword>
<accession>A0A9X3MUQ9</accession>
<dbReference type="Gene3D" id="3.30.70.100">
    <property type="match status" value="1"/>
</dbReference>
<dbReference type="AlphaFoldDB" id="A0A9X3MUQ9"/>
<dbReference type="GO" id="GO:0004497">
    <property type="term" value="F:monooxygenase activity"/>
    <property type="evidence" value="ECO:0007669"/>
    <property type="project" value="UniProtKB-KW"/>
</dbReference>
<name>A0A9X3MUQ9_9ACTN</name>
<dbReference type="PROSITE" id="PS51725">
    <property type="entry name" value="ABM"/>
    <property type="match status" value="1"/>
</dbReference>
<evidence type="ECO:0000256" key="1">
    <source>
        <dbReference type="SAM" id="MobiDB-lite"/>
    </source>
</evidence>
<comment type="caution">
    <text evidence="3">The sequence shown here is derived from an EMBL/GenBank/DDBJ whole genome shotgun (WGS) entry which is preliminary data.</text>
</comment>
<evidence type="ECO:0000313" key="3">
    <source>
        <dbReference type="EMBL" id="MDA0162865.1"/>
    </source>
</evidence>
<dbReference type="EMBL" id="JAPDOD010000021">
    <property type="protein sequence ID" value="MDA0162865.1"/>
    <property type="molecule type" value="Genomic_DNA"/>
</dbReference>
<dbReference type="SUPFAM" id="SSF54909">
    <property type="entry name" value="Dimeric alpha+beta barrel"/>
    <property type="match status" value="1"/>
</dbReference>
<sequence length="114" mass="12077">MSSQVVVAKLAGLAGRVAELRTLLAERAVAVRAEDGCAGYEVAELLDAPASFVIVQTWTSSEALRAHYATEEHAEYQHAVDELLATPSEVVIHQVGSTTRPSVSTSPTDPGRFG</sequence>
<protein>
    <submittedName>
        <fullName evidence="3">Antibiotic biosynthesis monooxygenase</fullName>
    </submittedName>
</protein>
<proteinExistence type="predicted"/>
<reference evidence="3" key="1">
    <citation type="submission" date="2022-10" db="EMBL/GenBank/DDBJ databases">
        <title>The WGS of Solirubrobacter ginsenosidimutans DSM 21036.</title>
        <authorList>
            <person name="Jiang Z."/>
        </authorList>
    </citation>
    <scope>NUCLEOTIDE SEQUENCE</scope>
    <source>
        <strain evidence="3">DSM 21036</strain>
    </source>
</reference>
<organism evidence="3 4">
    <name type="scientific">Solirubrobacter ginsenosidimutans</name>
    <dbReference type="NCBI Taxonomy" id="490573"/>
    <lineage>
        <taxon>Bacteria</taxon>
        <taxon>Bacillati</taxon>
        <taxon>Actinomycetota</taxon>
        <taxon>Thermoleophilia</taxon>
        <taxon>Solirubrobacterales</taxon>
        <taxon>Solirubrobacteraceae</taxon>
        <taxon>Solirubrobacter</taxon>
    </lineage>
</organism>
<dbReference type="Pfam" id="PF03992">
    <property type="entry name" value="ABM"/>
    <property type="match status" value="1"/>
</dbReference>
<evidence type="ECO:0000313" key="4">
    <source>
        <dbReference type="Proteomes" id="UP001149140"/>
    </source>
</evidence>
<keyword evidence="4" id="KW-1185">Reference proteome</keyword>